<dbReference type="Pfam" id="PF13577">
    <property type="entry name" value="SnoaL_4"/>
    <property type="match status" value="1"/>
</dbReference>
<evidence type="ECO:0000259" key="1">
    <source>
        <dbReference type="Pfam" id="PF13577"/>
    </source>
</evidence>
<dbReference type="InterPro" id="IPR032710">
    <property type="entry name" value="NTF2-like_dom_sf"/>
</dbReference>
<organism evidence="2 3">
    <name type="scientific">Streptomonospora litoralis</name>
    <dbReference type="NCBI Taxonomy" id="2498135"/>
    <lineage>
        <taxon>Bacteria</taxon>
        <taxon>Bacillati</taxon>
        <taxon>Actinomycetota</taxon>
        <taxon>Actinomycetes</taxon>
        <taxon>Streptosporangiales</taxon>
        <taxon>Nocardiopsidaceae</taxon>
        <taxon>Streptomonospora</taxon>
    </lineage>
</organism>
<dbReference type="Gene3D" id="3.10.450.50">
    <property type="match status" value="1"/>
</dbReference>
<gene>
    <name evidence="2" type="ORF">EKD16_23685</name>
</gene>
<dbReference type="InterPro" id="IPR037401">
    <property type="entry name" value="SnoaL-like"/>
</dbReference>
<evidence type="ECO:0000313" key="3">
    <source>
        <dbReference type="Proteomes" id="UP000292235"/>
    </source>
</evidence>
<protein>
    <recommendedName>
        <fullName evidence="1">SnoaL-like domain-containing protein</fullName>
    </recommendedName>
</protein>
<accession>A0A4P6Q716</accession>
<sequence>MTTGMSVDDTQELQRQVSELTDRAELADLLARHGRWLDERRFDEVRSVFTDDATVVVGSGTVTGAEDVADLADRSHGGFALTHHLTTNPQIRTDGDSAAVTAQQIAVFCREGEDPEFTVGERYRFEAVRTERGWRISRMEAERLWRLDHAVEEEEPAA</sequence>
<proteinExistence type="predicted"/>
<dbReference type="KEGG" id="strr:EKD16_23685"/>
<dbReference type="CDD" id="cd00531">
    <property type="entry name" value="NTF2_like"/>
    <property type="match status" value="1"/>
</dbReference>
<dbReference type="RefSeq" id="WP_242677136.1">
    <property type="nucleotide sequence ID" value="NZ_CP036455.1"/>
</dbReference>
<dbReference type="SUPFAM" id="SSF54427">
    <property type="entry name" value="NTF2-like"/>
    <property type="match status" value="1"/>
</dbReference>
<dbReference type="EMBL" id="CP036455">
    <property type="protein sequence ID" value="QBI56483.1"/>
    <property type="molecule type" value="Genomic_DNA"/>
</dbReference>
<name>A0A4P6Q716_9ACTN</name>
<feature type="domain" description="SnoaL-like" evidence="1">
    <location>
        <begin position="19"/>
        <end position="139"/>
    </location>
</feature>
<keyword evidence="3" id="KW-1185">Reference proteome</keyword>
<dbReference type="Proteomes" id="UP000292235">
    <property type="component" value="Chromosome"/>
</dbReference>
<dbReference type="AlphaFoldDB" id="A0A4P6Q716"/>
<reference evidence="2 3" key="1">
    <citation type="submission" date="2019-02" db="EMBL/GenBank/DDBJ databases">
        <authorList>
            <person name="Khodamoradi S."/>
            <person name="Hahnke R.L."/>
            <person name="Kaempfer P."/>
            <person name="Schumann P."/>
            <person name="Rohde M."/>
            <person name="Steinert M."/>
            <person name="Luzhetskyy A."/>
            <person name="Wink J."/>
            <person name="Ruckert C."/>
        </authorList>
    </citation>
    <scope>NUCLEOTIDE SEQUENCE [LARGE SCALE GENOMIC DNA]</scope>
    <source>
        <strain evidence="2 3">M2</strain>
    </source>
</reference>
<evidence type="ECO:0000313" key="2">
    <source>
        <dbReference type="EMBL" id="QBI56483.1"/>
    </source>
</evidence>